<dbReference type="EMBL" id="FQXC01000002">
    <property type="protein sequence ID" value="SHH21847.1"/>
    <property type="molecule type" value="Genomic_DNA"/>
</dbReference>
<feature type="signal peptide" evidence="1">
    <location>
        <begin position="1"/>
        <end position="18"/>
    </location>
</feature>
<dbReference type="AlphaFoldDB" id="A0A1M5R653"/>
<gene>
    <name evidence="3" type="ORF">SAMN05443551_1637</name>
</gene>
<name>A0A1M5R653_9RHOB</name>
<protein>
    <submittedName>
        <fullName evidence="3">SH3 domain-containing protein</fullName>
    </submittedName>
</protein>
<dbReference type="Gene3D" id="2.30.30.40">
    <property type="entry name" value="SH3 Domains"/>
    <property type="match status" value="1"/>
</dbReference>
<sequence>MMRVFVLLALLVPAVATAEPSYHRVSGVAAYDVLNIRSAPSASSQDIGDLAHDSRAVEVLGFDPSGNWARIALNERDGWVSTRFLDRDEVPRIDATSVPEGLICGGTEPFWALGLYGNTARYSHPEDGDTDFTFDSASVAEGRLGAPALVTLATDRNEVIEATLTGATCNDGMSDRSYGWSITMQLIAPGKRRFLEGCCHLPRD</sequence>
<organism evidence="3 4">
    <name type="scientific">Marivita hallyeonensis</name>
    <dbReference type="NCBI Taxonomy" id="996342"/>
    <lineage>
        <taxon>Bacteria</taxon>
        <taxon>Pseudomonadati</taxon>
        <taxon>Pseudomonadota</taxon>
        <taxon>Alphaproteobacteria</taxon>
        <taxon>Rhodobacterales</taxon>
        <taxon>Roseobacteraceae</taxon>
        <taxon>Marivita</taxon>
    </lineage>
</organism>
<dbReference type="Pfam" id="PF08239">
    <property type="entry name" value="SH3_3"/>
    <property type="match status" value="1"/>
</dbReference>
<keyword evidence="4" id="KW-1185">Reference proteome</keyword>
<proteinExistence type="predicted"/>
<feature type="domain" description="SH3b" evidence="2">
    <location>
        <begin position="32"/>
        <end position="86"/>
    </location>
</feature>
<accession>A0A1M5R653</accession>
<evidence type="ECO:0000313" key="3">
    <source>
        <dbReference type="EMBL" id="SHH21847.1"/>
    </source>
</evidence>
<keyword evidence="1" id="KW-0732">Signal</keyword>
<evidence type="ECO:0000259" key="2">
    <source>
        <dbReference type="Pfam" id="PF08239"/>
    </source>
</evidence>
<feature type="chain" id="PRO_5012160693" evidence="1">
    <location>
        <begin position="19"/>
        <end position="204"/>
    </location>
</feature>
<dbReference type="InterPro" id="IPR003646">
    <property type="entry name" value="SH3-like_bac-type"/>
</dbReference>
<reference evidence="3 4" key="1">
    <citation type="submission" date="2016-11" db="EMBL/GenBank/DDBJ databases">
        <authorList>
            <person name="Jaros S."/>
            <person name="Januszkiewicz K."/>
            <person name="Wedrychowicz H."/>
        </authorList>
    </citation>
    <scope>NUCLEOTIDE SEQUENCE [LARGE SCALE GENOMIC DNA]</scope>
    <source>
        <strain evidence="3 4">DSM 29431</strain>
    </source>
</reference>
<evidence type="ECO:0000313" key="4">
    <source>
        <dbReference type="Proteomes" id="UP000184221"/>
    </source>
</evidence>
<dbReference type="Proteomes" id="UP000184221">
    <property type="component" value="Unassembled WGS sequence"/>
</dbReference>
<evidence type="ECO:0000256" key="1">
    <source>
        <dbReference type="SAM" id="SignalP"/>
    </source>
</evidence>
<dbReference type="STRING" id="996342.SAMN05443551_1637"/>